<dbReference type="CDD" id="cd18008">
    <property type="entry name" value="DEXDc_SHPRH-like"/>
    <property type="match status" value="1"/>
</dbReference>
<dbReference type="Gene3D" id="3.40.50.300">
    <property type="entry name" value="P-loop containing nucleotide triphosphate hydrolases"/>
    <property type="match status" value="1"/>
</dbReference>
<proteinExistence type="predicted"/>
<dbReference type="Proteomes" id="UP000799779">
    <property type="component" value="Unassembled WGS sequence"/>
</dbReference>
<dbReference type="SUPFAM" id="SSF52540">
    <property type="entry name" value="P-loop containing nucleoside triphosphate hydrolases"/>
    <property type="match status" value="2"/>
</dbReference>
<dbReference type="PROSITE" id="PS51194">
    <property type="entry name" value="HELICASE_CTER"/>
    <property type="match status" value="1"/>
</dbReference>
<dbReference type="GO" id="GO:0005634">
    <property type="term" value="C:nucleus"/>
    <property type="evidence" value="ECO:0007669"/>
    <property type="project" value="TreeGrafter"/>
</dbReference>
<name>A0A6A5WNV3_9PLEO</name>
<evidence type="ECO:0000256" key="1">
    <source>
        <dbReference type="ARBA" id="ARBA00022741"/>
    </source>
</evidence>
<dbReference type="GO" id="GO:0005524">
    <property type="term" value="F:ATP binding"/>
    <property type="evidence" value="ECO:0007669"/>
    <property type="project" value="UniProtKB-KW"/>
</dbReference>
<keyword evidence="8" id="KW-1185">Reference proteome</keyword>
<evidence type="ECO:0000313" key="8">
    <source>
        <dbReference type="Proteomes" id="UP000799779"/>
    </source>
</evidence>
<feature type="domain" description="Helicase C-terminal" evidence="6">
    <location>
        <begin position="827"/>
        <end position="979"/>
    </location>
</feature>
<dbReference type="Pfam" id="PF00176">
    <property type="entry name" value="SNF2-rel_dom"/>
    <property type="match status" value="1"/>
</dbReference>
<keyword evidence="2" id="KW-0378">Hydrolase</keyword>
<dbReference type="InterPro" id="IPR014001">
    <property type="entry name" value="Helicase_ATP-bd"/>
</dbReference>
<accession>A0A6A5WNV3</accession>
<feature type="region of interest" description="Disordered" evidence="4">
    <location>
        <begin position="124"/>
        <end position="166"/>
    </location>
</feature>
<dbReference type="InterPro" id="IPR027417">
    <property type="entry name" value="P-loop_NTPase"/>
</dbReference>
<evidence type="ECO:0000256" key="4">
    <source>
        <dbReference type="SAM" id="MobiDB-lite"/>
    </source>
</evidence>
<feature type="region of interest" description="Disordered" evidence="4">
    <location>
        <begin position="796"/>
        <end position="818"/>
    </location>
</feature>
<organism evidence="7 8">
    <name type="scientific">Amniculicola lignicola CBS 123094</name>
    <dbReference type="NCBI Taxonomy" id="1392246"/>
    <lineage>
        <taxon>Eukaryota</taxon>
        <taxon>Fungi</taxon>
        <taxon>Dikarya</taxon>
        <taxon>Ascomycota</taxon>
        <taxon>Pezizomycotina</taxon>
        <taxon>Dothideomycetes</taxon>
        <taxon>Pleosporomycetidae</taxon>
        <taxon>Pleosporales</taxon>
        <taxon>Amniculicolaceae</taxon>
        <taxon>Amniculicola</taxon>
    </lineage>
</organism>
<dbReference type="Gene3D" id="3.40.50.10810">
    <property type="entry name" value="Tandem AAA-ATPase domain"/>
    <property type="match status" value="1"/>
</dbReference>
<dbReference type="InterPro" id="IPR000330">
    <property type="entry name" value="SNF2_N"/>
</dbReference>
<keyword evidence="1" id="KW-0547">Nucleotide-binding</keyword>
<dbReference type="EMBL" id="ML977580">
    <property type="protein sequence ID" value="KAF2001861.1"/>
    <property type="molecule type" value="Genomic_DNA"/>
</dbReference>
<dbReference type="PANTHER" id="PTHR45626:SF22">
    <property type="entry name" value="DNA REPAIR PROTEIN RAD5"/>
    <property type="match status" value="1"/>
</dbReference>
<gene>
    <name evidence="7" type="ORF">P154DRAFT_521342</name>
</gene>
<dbReference type="InterPro" id="IPR050628">
    <property type="entry name" value="SNF2_RAD54_helicase_TF"/>
</dbReference>
<dbReference type="InterPro" id="IPR001650">
    <property type="entry name" value="Helicase_C-like"/>
</dbReference>
<evidence type="ECO:0000256" key="2">
    <source>
        <dbReference type="ARBA" id="ARBA00022801"/>
    </source>
</evidence>
<keyword evidence="3" id="KW-0067">ATP-binding</keyword>
<evidence type="ECO:0000256" key="3">
    <source>
        <dbReference type="ARBA" id="ARBA00022840"/>
    </source>
</evidence>
<dbReference type="CDD" id="cd18793">
    <property type="entry name" value="SF2_C_SNF"/>
    <property type="match status" value="1"/>
</dbReference>
<dbReference type="GO" id="GO:0006281">
    <property type="term" value="P:DNA repair"/>
    <property type="evidence" value="ECO:0007669"/>
    <property type="project" value="TreeGrafter"/>
</dbReference>
<dbReference type="OrthoDB" id="448448at2759"/>
<feature type="domain" description="Helicase ATP-binding" evidence="5">
    <location>
        <begin position="404"/>
        <end position="590"/>
    </location>
</feature>
<dbReference type="PANTHER" id="PTHR45626">
    <property type="entry name" value="TRANSCRIPTION TERMINATION FACTOR 2-RELATED"/>
    <property type="match status" value="1"/>
</dbReference>
<dbReference type="SMART" id="SM00487">
    <property type="entry name" value="DEXDc"/>
    <property type="match status" value="1"/>
</dbReference>
<dbReference type="Pfam" id="PF00271">
    <property type="entry name" value="Helicase_C"/>
    <property type="match status" value="1"/>
</dbReference>
<dbReference type="SMART" id="SM00490">
    <property type="entry name" value="HELICc"/>
    <property type="match status" value="1"/>
</dbReference>
<dbReference type="GO" id="GO:0016787">
    <property type="term" value="F:hydrolase activity"/>
    <property type="evidence" value="ECO:0007669"/>
    <property type="project" value="UniProtKB-KW"/>
</dbReference>
<dbReference type="InterPro" id="IPR038718">
    <property type="entry name" value="SNF2-like_sf"/>
</dbReference>
<feature type="compositionally biased region" description="Polar residues" evidence="4">
    <location>
        <begin position="124"/>
        <end position="136"/>
    </location>
</feature>
<evidence type="ECO:0000259" key="6">
    <source>
        <dbReference type="PROSITE" id="PS51194"/>
    </source>
</evidence>
<protein>
    <submittedName>
        <fullName evidence="7">Uncharacterized protein</fullName>
    </submittedName>
</protein>
<dbReference type="PROSITE" id="PS51192">
    <property type="entry name" value="HELICASE_ATP_BIND_1"/>
    <property type="match status" value="1"/>
</dbReference>
<dbReference type="AlphaFoldDB" id="A0A6A5WNV3"/>
<feature type="region of interest" description="Disordered" evidence="4">
    <location>
        <begin position="1"/>
        <end position="23"/>
    </location>
</feature>
<reference evidence="7" key="1">
    <citation type="journal article" date="2020" name="Stud. Mycol.">
        <title>101 Dothideomycetes genomes: a test case for predicting lifestyles and emergence of pathogens.</title>
        <authorList>
            <person name="Haridas S."/>
            <person name="Albert R."/>
            <person name="Binder M."/>
            <person name="Bloem J."/>
            <person name="Labutti K."/>
            <person name="Salamov A."/>
            <person name="Andreopoulos B."/>
            <person name="Baker S."/>
            <person name="Barry K."/>
            <person name="Bills G."/>
            <person name="Bluhm B."/>
            <person name="Cannon C."/>
            <person name="Castanera R."/>
            <person name="Culley D."/>
            <person name="Daum C."/>
            <person name="Ezra D."/>
            <person name="Gonzalez J."/>
            <person name="Henrissat B."/>
            <person name="Kuo A."/>
            <person name="Liang C."/>
            <person name="Lipzen A."/>
            <person name="Lutzoni F."/>
            <person name="Magnuson J."/>
            <person name="Mondo S."/>
            <person name="Nolan M."/>
            <person name="Ohm R."/>
            <person name="Pangilinan J."/>
            <person name="Park H.-J."/>
            <person name="Ramirez L."/>
            <person name="Alfaro M."/>
            <person name="Sun H."/>
            <person name="Tritt A."/>
            <person name="Yoshinaga Y."/>
            <person name="Zwiers L.-H."/>
            <person name="Turgeon B."/>
            <person name="Goodwin S."/>
            <person name="Spatafora J."/>
            <person name="Crous P."/>
            <person name="Grigoriev I."/>
        </authorList>
    </citation>
    <scope>NUCLEOTIDE SEQUENCE</scope>
    <source>
        <strain evidence="7">CBS 123094</strain>
    </source>
</reference>
<evidence type="ECO:0000259" key="5">
    <source>
        <dbReference type="PROSITE" id="PS51192"/>
    </source>
</evidence>
<dbReference type="InterPro" id="IPR049730">
    <property type="entry name" value="SNF2/RAD54-like_C"/>
</dbReference>
<sequence>MDDFTTSALPLRNTYTESSQQQLTKRRRVQDDAANDLCAVGSFGTSGVVSEVLNNQTFTNIQYLHGWPNTNLATFPPQDERRTEYERTGFRIFDVGSQTPWCLETSYILSPTSVHAQAGITTPEFGSNQPFETSRTPGLVNEIPVDTVKPGRPSPKSPKSEEGPPQVCFGMINEMRAEFEVTPLPTETSVCQANWAGSGQLVAGETLEWGKLDAQSSDILEVLTNDVNLHTQILICSPMGVTRSQGQRYLDEPKVTTTVLVIIYGPIELFEDIGSFFQECGLYLQDPTGCDRNVPYRNPHRLQSHTMENLMTYDLCSHSGSVSATQSYDVDVLDAFVTPRDFSELETPSLLSIQLKPHQKQALYFMMQRELGWDLDDSDNEIWTEQATPLGSRYLNNVTCATQVSTPNPFRGGILADSMGLGKSCSMIALIANDFTSELLGMPASASRPSTGFLVPTTLLVVPLPLIETWEYQFKKHLRRSANFIIRRHHGPSRGLNILEASQYHVVITTYQTVEAEWRRSRSVAETPLLFSTQWRRIILDEAHYVRNRSTNLSKAVCELQAQCRWAVTGTPLQNRLSDLATICQFLKVYPYDDPKIFESDLIQVWRTESHSKAIWRLKRLLRAILLRRAKHIIQLPKRTDRVIALTFSHEEWNHYSVVQQRLMAGIDAVLDHQNGQMQGRYLGVLEQINELRLICNMGVHRKSASLKRPLDVTSDLWSGNSAQKAFEALVTAGNFICAMCYMDLNNVEMEDALGADLLTSQSRPQLYQCLRLVCGACFRQTTYISCGHNPPCSRAPVSHSMTSRRSGASSPSGSDSDLVDVPLPTKIKALVMDLKKVPPETKSVVFSYWTSTLDLIEKGLTQASISYTRYDGKTSARDRTNALHSFRTSTSISVILMTISCASVGLDITAASRAYIMEPQWNPTVEEQAFARVHRMGQTKEVTTVRFVMEGSFEQHVIKTQHKKRDLAELLLSSEKPSGLDKNLDRLRYFRSLLK</sequence>
<evidence type="ECO:0000313" key="7">
    <source>
        <dbReference type="EMBL" id="KAF2001861.1"/>
    </source>
</evidence>
<dbReference type="GO" id="GO:0008094">
    <property type="term" value="F:ATP-dependent activity, acting on DNA"/>
    <property type="evidence" value="ECO:0007669"/>
    <property type="project" value="TreeGrafter"/>
</dbReference>
<feature type="compositionally biased region" description="Low complexity" evidence="4">
    <location>
        <begin position="799"/>
        <end position="817"/>
    </location>
</feature>